<dbReference type="PANTHER" id="PTHR33620:SF1">
    <property type="entry name" value="UREASE ACCESSORY PROTEIN F"/>
    <property type="match status" value="1"/>
</dbReference>
<dbReference type="PIRSF" id="PIRSF009467">
    <property type="entry name" value="Ureas_acces_UreF"/>
    <property type="match status" value="1"/>
</dbReference>
<evidence type="ECO:0000256" key="2">
    <source>
        <dbReference type="ARBA" id="ARBA00023186"/>
    </source>
</evidence>
<accession>A0A918CCV4</accession>
<comment type="similarity">
    <text evidence="3">Belongs to the UreF family.</text>
</comment>
<keyword evidence="2 3" id="KW-0143">Chaperone</keyword>
<organism evidence="5 6">
    <name type="scientific">Deinococcus ruber</name>
    <dbReference type="NCBI Taxonomy" id="1848197"/>
    <lineage>
        <taxon>Bacteria</taxon>
        <taxon>Thermotogati</taxon>
        <taxon>Deinococcota</taxon>
        <taxon>Deinococci</taxon>
        <taxon>Deinococcales</taxon>
        <taxon>Deinococcaceae</taxon>
        <taxon>Deinococcus</taxon>
    </lineage>
</organism>
<dbReference type="Proteomes" id="UP000603865">
    <property type="component" value="Unassembled WGS sequence"/>
</dbReference>
<dbReference type="Pfam" id="PF01730">
    <property type="entry name" value="UreF"/>
    <property type="match status" value="1"/>
</dbReference>
<name>A0A918CCV4_9DEIO</name>
<dbReference type="Gene3D" id="1.10.4190.10">
    <property type="entry name" value="Urease accessory protein UreF"/>
    <property type="match status" value="1"/>
</dbReference>
<comment type="subunit">
    <text evidence="3">UreD, UreF and UreG form a complex that acts as a GTP-hydrolysis-dependent molecular chaperone, activating the urease apoprotein by helping to assemble the nickel containing metallocenter of UreC. The UreE protein probably delivers the nickel.</text>
</comment>
<reference evidence="5" key="1">
    <citation type="journal article" date="2014" name="Int. J. Syst. Evol. Microbiol.">
        <title>Complete genome sequence of Corynebacterium casei LMG S-19264T (=DSM 44701T), isolated from a smear-ripened cheese.</title>
        <authorList>
            <consortium name="US DOE Joint Genome Institute (JGI-PGF)"/>
            <person name="Walter F."/>
            <person name="Albersmeier A."/>
            <person name="Kalinowski J."/>
            <person name="Ruckert C."/>
        </authorList>
    </citation>
    <scope>NUCLEOTIDE SEQUENCE</scope>
    <source>
        <strain evidence="5">JCM 31311</strain>
    </source>
</reference>
<evidence type="ECO:0000256" key="4">
    <source>
        <dbReference type="SAM" id="MobiDB-lite"/>
    </source>
</evidence>
<sequence length="249" mass="26403">MMSDVKREGSSLNRSGDNPEDQTRVSLPPPAHHPSPITHHFLPRLIQLSDSAFPAGAYAFSDGLETLTASGTVRSADDLHRFLRGQLQSGWGQCDPPACALAWAGEPDLDDLLDLLKPVAGPLQASVRVGGNLRRAALRLWPEVLEGRSVPRHHAAAYGSVCRALGVPQEFAVTAYVSAWLLGRAVSATRLMKLGGLEAQSVAARLEADALACVQRALSAGTDDLGGFSPALDIAASEQPGLPMRLFQS</sequence>
<dbReference type="GO" id="GO:0016151">
    <property type="term" value="F:nickel cation binding"/>
    <property type="evidence" value="ECO:0007669"/>
    <property type="project" value="UniProtKB-UniRule"/>
</dbReference>
<comment type="function">
    <text evidence="3">Required for maturation of urease via the functional incorporation of the urease nickel metallocenter.</text>
</comment>
<keyword evidence="1 3" id="KW-0996">Nickel insertion</keyword>
<dbReference type="AlphaFoldDB" id="A0A918CCV4"/>
<dbReference type="HAMAP" id="MF_01385">
    <property type="entry name" value="UreF"/>
    <property type="match status" value="1"/>
</dbReference>
<reference evidence="5" key="2">
    <citation type="submission" date="2020-09" db="EMBL/GenBank/DDBJ databases">
        <authorList>
            <person name="Sun Q."/>
            <person name="Ohkuma M."/>
        </authorList>
    </citation>
    <scope>NUCLEOTIDE SEQUENCE</scope>
    <source>
        <strain evidence="5">JCM 31311</strain>
    </source>
</reference>
<comment type="subcellular location">
    <subcellularLocation>
        <location evidence="3">Cytoplasm</location>
    </subcellularLocation>
</comment>
<comment type="caution">
    <text evidence="5">The sequence shown here is derived from an EMBL/GenBank/DDBJ whole genome shotgun (WGS) entry which is preliminary data.</text>
</comment>
<evidence type="ECO:0000313" key="6">
    <source>
        <dbReference type="Proteomes" id="UP000603865"/>
    </source>
</evidence>
<protein>
    <recommendedName>
        <fullName evidence="3">Urease accessory protein UreF</fullName>
    </recommendedName>
</protein>
<dbReference type="PANTHER" id="PTHR33620">
    <property type="entry name" value="UREASE ACCESSORY PROTEIN F"/>
    <property type="match status" value="1"/>
</dbReference>
<dbReference type="GO" id="GO:0005737">
    <property type="term" value="C:cytoplasm"/>
    <property type="evidence" value="ECO:0007669"/>
    <property type="project" value="UniProtKB-SubCell"/>
</dbReference>
<feature type="region of interest" description="Disordered" evidence="4">
    <location>
        <begin position="1"/>
        <end position="38"/>
    </location>
</feature>
<keyword evidence="6" id="KW-1185">Reference proteome</keyword>
<dbReference type="EMBL" id="BMQL01000017">
    <property type="protein sequence ID" value="GGR14426.1"/>
    <property type="molecule type" value="Genomic_DNA"/>
</dbReference>
<proteinExistence type="inferred from homology"/>
<evidence type="ECO:0000256" key="1">
    <source>
        <dbReference type="ARBA" id="ARBA00022988"/>
    </source>
</evidence>
<evidence type="ECO:0000313" key="5">
    <source>
        <dbReference type="EMBL" id="GGR14426.1"/>
    </source>
</evidence>
<gene>
    <name evidence="3 5" type="primary">ureF</name>
    <name evidence="5" type="ORF">GCM10008957_29020</name>
</gene>
<dbReference type="InterPro" id="IPR038277">
    <property type="entry name" value="UreF_sf"/>
</dbReference>
<dbReference type="InterPro" id="IPR002639">
    <property type="entry name" value="UreF"/>
</dbReference>
<evidence type="ECO:0000256" key="3">
    <source>
        <dbReference type="HAMAP-Rule" id="MF_01385"/>
    </source>
</evidence>
<keyword evidence="3" id="KW-0963">Cytoplasm</keyword>